<comment type="caution">
    <text evidence="2">The sequence shown here is derived from an EMBL/GenBank/DDBJ whole genome shotgun (WGS) entry which is preliminary data.</text>
</comment>
<sequence length="65" mass="7434">MQEGKHFMEEEALTAQEARPKHCEAIRVKQRSQPTQSLEDRAPRPSTMVRMSNTDGDFSIVFPTT</sequence>
<proteinExistence type="predicted"/>
<evidence type="ECO:0000313" key="3">
    <source>
        <dbReference type="Proteomes" id="UP001147695"/>
    </source>
</evidence>
<protein>
    <submittedName>
        <fullName evidence="2">Uncharacterized protein</fullName>
    </submittedName>
</protein>
<dbReference type="Proteomes" id="UP001147695">
    <property type="component" value="Unassembled WGS sequence"/>
</dbReference>
<feature type="region of interest" description="Disordered" evidence="1">
    <location>
        <begin position="1"/>
        <end position="20"/>
    </location>
</feature>
<organism evidence="2 3">
    <name type="scientific">Penicillium brevicompactum</name>
    <dbReference type="NCBI Taxonomy" id="5074"/>
    <lineage>
        <taxon>Eukaryota</taxon>
        <taxon>Fungi</taxon>
        <taxon>Dikarya</taxon>
        <taxon>Ascomycota</taxon>
        <taxon>Pezizomycotina</taxon>
        <taxon>Eurotiomycetes</taxon>
        <taxon>Eurotiomycetidae</taxon>
        <taxon>Eurotiales</taxon>
        <taxon>Aspergillaceae</taxon>
        <taxon>Penicillium</taxon>
    </lineage>
</organism>
<reference evidence="2" key="1">
    <citation type="submission" date="2022-12" db="EMBL/GenBank/DDBJ databases">
        <authorList>
            <person name="Petersen C."/>
        </authorList>
    </citation>
    <scope>NUCLEOTIDE SEQUENCE</scope>
    <source>
        <strain evidence="2">IBT 35673</strain>
    </source>
</reference>
<accession>A0A9W9QJF3</accession>
<evidence type="ECO:0000256" key="1">
    <source>
        <dbReference type="SAM" id="MobiDB-lite"/>
    </source>
</evidence>
<name>A0A9W9QJF3_PENBR</name>
<dbReference type="EMBL" id="JAPZBQ010000003">
    <property type="protein sequence ID" value="KAJ5339026.1"/>
    <property type="molecule type" value="Genomic_DNA"/>
</dbReference>
<reference evidence="2" key="2">
    <citation type="journal article" date="2023" name="IMA Fungus">
        <title>Comparative genomic study of the Penicillium genus elucidates a diverse pangenome and 15 lateral gene transfer events.</title>
        <authorList>
            <person name="Petersen C."/>
            <person name="Sorensen T."/>
            <person name="Nielsen M.R."/>
            <person name="Sondergaard T.E."/>
            <person name="Sorensen J.L."/>
            <person name="Fitzpatrick D.A."/>
            <person name="Frisvad J.C."/>
            <person name="Nielsen K.L."/>
        </authorList>
    </citation>
    <scope>NUCLEOTIDE SEQUENCE</scope>
    <source>
        <strain evidence="2">IBT 35673</strain>
    </source>
</reference>
<feature type="compositionally biased region" description="Polar residues" evidence="1">
    <location>
        <begin position="49"/>
        <end position="65"/>
    </location>
</feature>
<feature type="region of interest" description="Disordered" evidence="1">
    <location>
        <begin position="28"/>
        <end position="65"/>
    </location>
</feature>
<evidence type="ECO:0000313" key="2">
    <source>
        <dbReference type="EMBL" id="KAJ5339026.1"/>
    </source>
</evidence>
<dbReference type="AlphaFoldDB" id="A0A9W9QJF3"/>
<gene>
    <name evidence="2" type="ORF">N7452_005754</name>
</gene>